<dbReference type="InterPro" id="IPR039426">
    <property type="entry name" value="TonB-dep_rcpt-like"/>
</dbReference>
<reference evidence="13" key="1">
    <citation type="journal article" date="2014" name="Int. J. Syst. Evol. Microbiol.">
        <title>Complete genome sequence of Corynebacterium casei LMG S-19264T (=DSM 44701T), isolated from a smear-ripened cheese.</title>
        <authorList>
            <consortium name="US DOE Joint Genome Institute (JGI-PGF)"/>
            <person name="Walter F."/>
            <person name="Albersmeier A."/>
            <person name="Kalinowski J."/>
            <person name="Ruckert C."/>
        </authorList>
    </citation>
    <scope>NUCLEOTIDE SEQUENCE</scope>
    <source>
        <strain evidence="13">CGMCC 1.15425</strain>
    </source>
</reference>
<evidence type="ECO:0000256" key="9">
    <source>
        <dbReference type="RuleBase" id="RU003357"/>
    </source>
</evidence>
<evidence type="ECO:0000256" key="2">
    <source>
        <dbReference type="ARBA" id="ARBA00022448"/>
    </source>
</evidence>
<gene>
    <name evidence="13" type="ORF">GCM10011403_05210</name>
</gene>
<name>A0A917GLP3_9GAMM</name>
<dbReference type="InterPro" id="IPR012910">
    <property type="entry name" value="Plug_dom"/>
</dbReference>
<feature type="domain" description="TonB-dependent receptor-like beta-barrel" evidence="11">
    <location>
        <begin position="433"/>
        <end position="819"/>
    </location>
</feature>
<evidence type="ECO:0000256" key="1">
    <source>
        <dbReference type="ARBA" id="ARBA00004571"/>
    </source>
</evidence>
<reference evidence="13" key="2">
    <citation type="submission" date="2020-09" db="EMBL/GenBank/DDBJ databases">
        <authorList>
            <person name="Sun Q."/>
            <person name="Zhou Y."/>
        </authorList>
    </citation>
    <scope>NUCLEOTIDE SEQUENCE</scope>
    <source>
        <strain evidence="13">CGMCC 1.15425</strain>
    </source>
</reference>
<feature type="chain" id="PRO_5037231199" evidence="10">
    <location>
        <begin position="39"/>
        <end position="852"/>
    </location>
</feature>
<keyword evidence="13" id="KW-0675">Receptor</keyword>
<dbReference type="NCBIfam" id="TIGR01782">
    <property type="entry name" value="TonB-Xanth-Caul"/>
    <property type="match status" value="1"/>
</dbReference>
<keyword evidence="14" id="KW-1185">Reference proteome</keyword>
<evidence type="ECO:0000259" key="12">
    <source>
        <dbReference type="Pfam" id="PF07715"/>
    </source>
</evidence>
<evidence type="ECO:0000256" key="4">
    <source>
        <dbReference type="ARBA" id="ARBA00022692"/>
    </source>
</evidence>
<evidence type="ECO:0000256" key="3">
    <source>
        <dbReference type="ARBA" id="ARBA00022452"/>
    </source>
</evidence>
<dbReference type="Gene3D" id="2.170.130.10">
    <property type="entry name" value="TonB-dependent receptor, plug domain"/>
    <property type="match status" value="1"/>
</dbReference>
<feature type="signal peptide" evidence="10">
    <location>
        <begin position="1"/>
        <end position="38"/>
    </location>
</feature>
<dbReference type="InterPro" id="IPR000531">
    <property type="entry name" value="Beta-barrel_TonB"/>
</dbReference>
<evidence type="ECO:0000313" key="13">
    <source>
        <dbReference type="EMBL" id="GGG51022.1"/>
    </source>
</evidence>
<dbReference type="Pfam" id="PF00593">
    <property type="entry name" value="TonB_dep_Rec_b-barrel"/>
    <property type="match status" value="1"/>
</dbReference>
<evidence type="ECO:0000256" key="10">
    <source>
        <dbReference type="SAM" id="SignalP"/>
    </source>
</evidence>
<keyword evidence="7 8" id="KW-0998">Cell outer membrane</keyword>
<dbReference type="Gene3D" id="2.40.170.20">
    <property type="entry name" value="TonB-dependent receptor, beta-barrel domain"/>
    <property type="match status" value="1"/>
</dbReference>
<dbReference type="GO" id="GO:0009279">
    <property type="term" value="C:cell outer membrane"/>
    <property type="evidence" value="ECO:0007669"/>
    <property type="project" value="UniProtKB-SubCell"/>
</dbReference>
<keyword evidence="10" id="KW-0732">Signal</keyword>
<keyword evidence="4 8" id="KW-0812">Transmembrane</keyword>
<dbReference type="EMBL" id="BMIY01000002">
    <property type="protein sequence ID" value="GGG51022.1"/>
    <property type="molecule type" value="Genomic_DNA"/>
</dbReference>
<dbReference type="PROSITE" id="PS52016">
    <property type="entry name" value="TONB_DEPENDENT_REC_3"/>
    <property type="match status" value="1"/>
</dbReference>
<sequence length="852" mass="93195">MHTMNISSSRKFARLPLSRLPLYAAIMMAAIPAQNSMAQEDNSAEQITEVVTYGSPIRDSQKAAIDQKRNADNYLDVVSADTIGRFPDQNLADSLGRMPGLAIERDQGQARYINFRGAPFRYTSLAIDGLTIPGAENGRVPRFDAFPAVITRAIEANKAVTPAMPGEAVSGYINIRTFDPFEHQGWSTTTDIGLGEQMLGDGEVSRYSARMSWSGETLGFSVFGSRNLREQITDNRELDLTLDPATQDITVNAIDMRNYKVARQDTAWGGRLEYRPEGSMDRYFYSVLSSEFLDEEERNQYVFEFDAGAEAMGGSVAPGVTGYQPLALARRMLEAGEYRNAALTQTLGSDFTVGDWFLEARLNRTTTENETFLPIPLSAGGQVAASYDVSNLEDPLVSLMVPFSQTPMSSSDINYAMTLALVIDSNLDIDGDKVKLDAERSLSLFGQRSVLNTGFQYDQKEGRGVALAQSQSGFPSSIDIDNFNTGKLWDTDMTNGIAGTVYDNYGILSAWKQAAGDLSVAAPADQLVSIDEDIMAVYAMTTTDFSWGNIVAGLRVENTDYQSTGPLASHADEQTHVLPSAHINIDLREDLKLRLAAGSSISRPTYTEWRAAASVNPVDQAVTGGNPTLEAEEALGADASLEWYLGDASMLSAGLFHRSIDNVIYADSTTIDGGLYVPGAEGEQWQYTGFVNGNEGHLSGIEINLIAQASDVFPGMLDGLGFTANITALDSEFDTLTGNSFSLPGTSDLIYNTSVYYETEKLSLRLNYQYRDDWLSTTENDSFAEYWAAQKRLDLNIKYDLPIQTFGADLSVYLNANNLNDAVDVRYAGTAATPNQVERYGRHYMAGVRASF</sequence>
<proteinExistence type="inferred from homology"/>
<evidence type="ECO:0000313" key="14">
    <source>
        <dbReference type="Proteomes" id="UP000627715"/>
    </source>
</evidence>
<dbReference type="AlphaFoldDB" id="A0A917GLP3"/>
<organism evidence="13 14">
    <name type="scientific">Pseudohongiella nitratireducens</name>
    <dbReference type="NCBI Taxonomy" id="1768907"/>
    <lineage>
        <taxon>Bacteria</taxon>
        <taxon>Pseudomonadati</taxon>
        <taxon>Pseudomonadota</taxon>
        <taxon>Gammaproteobacteria</taxon>
        <taxon>Pseudomonadales</taxon>
        <taxon>Pseudohongiellaceae</taxon>
        <taxon>Pseudohongiella</taxon>
    </lineage>
</organism>
<dbReference type="SUPFAM" id="SSF56935">
    <property type="entry name" value="Porins"/>
    <property type="match status" value="1"/>
</dbReference>
<dbReference type="Pfam" id="PF07715">
    <property type="entry name" value="Plug"/>
    <property type="match status" value="1"/>
</dbReference>
<comment type="similarity">
    <text evidence="8 9">Belongs to the TonB-dependent receptor family.</text>
</comment>
<feature type="domain" description="TonB-dependent receptor plug" evidence="12">
    <location>
        <begin position="69"/>
        <end position="167"/>
    </location>
</feature>
<dbReference type="Proteomes" id="UP000627715">
    <property type="component" value="Unassembled WGS sequence"/>
</dbReference>
<accession>A0A917GLP3</accession>
<evidence type="ECO:0000256" key="6">
    <source>
        <dbReference type="ARBA" id="ARBA00023136"/>
    </source>
</evidence>
<comment type="caution">
    <text evidence="13">The sequence shown here is derived from an EMBL/GenBank/DDBJ whole genome shotgun (WGS) entry which is preliminary data.</text>
</comment>
<dbReference type="InterPro" id="IPR036942">
    <property type="entry name" value="Beta-barrel_TonB_sf"/>
</dbReference>
<keyword evidence="3 8" id="KW-1134">Transmembrane beta strand</keyword>
<dbReference type="InterPro" id="IPR037066">
    <property type="entry name" value="Plug_dom_sf"/>
</dbReference>
<protein>
    <submittedName>
        <fullName evidence="13">TonB-dependent receptor</fullName>
    </submittedName>
</protein>
<dbReference type="PANTHER" id="PTHR40980">
    <property type="entry name" value="PLUG DOMAIN-CONTAINING PROTEIN"/>
    <property type="match status" value="1"/>
</dbReference>
<evidence type="ECO:0000256" key="7">
    <source>
        <dbReference type="ARBA" id="ARBA00023237"/>
    </source>
</evidence>
<evidence type="ECO:0000256" key="5">
    <source>
        <dbReference type="ARBA" id="ARBA00023077"/>
    </source>
</evidence>
<evidence type="ECO:0000259" key="11">
    <source>
        <dbReference type="Pfam" id="PF00593"/>
    </source>
</evidence>
<keyword evidence="2 8" id="KW-0813">Transport</keyword>
<dbReference type="InterPro" id="IPR010104">
    <property type="entry name" value="TonB_rcpt_bac"/>
</dbReference>
<keyword evidence="5 9" id="KW-0798">TonB box</keyword>
<comment type="subcellular location">
    <subcellularLocation>
        <location evidence="1 8">Cell outer membrane</location>
        <topology evidence="1 8">Multi-pass membrane protein</topology>
    </subcellularLocation>
</comment>
<dbReference type="PANTHER" id="PTHR40980:SF4">
    <property type="entry name" value="TONB-DEPENDENT RECEPTOR-LIKE BETA-BARREL DOMAIN-CONTAINING PROTEIN"/>
    <property type="match status" value="1"/>
</dbReference>
<evidence type="ECO:0000256" key="8">
    <source>
        <dbReference type="PROSITE-ProRule" id="PRU01360"/>
    </source>
</evidence>
<keyword evidence="6 8" id="KW-0472">Membrane</keyword>